<keyword evidence="3" id="KW-1185">Reference proteome</keyword>
<reference evidence="2" key="1">
    <citation type="submission" date="2020-06" db="EMBL/GenBank/DDBJ databases">
        <authorList>
            <person name="Li T."/>
            <person name="Hu X."/>
            <person name="Zhang T."/>
            <person name="Song X."/>
            <person name="Zhang H."/>
            <person name="Dai N."/>
            <person name="Sheng W."/>
            <person name="Hou X."/>
            <person name="Wei L."/>
        </authorList>
    </citation>
    <scope>NUCLEOTIDE SEQUENCE</scope>
    <source>
        <strain evidence="2">3651</strain>
        <tissue evidence="2">Leaf</tissue>
    </source>
</reference>
<dbReference type="Pfam" id="PF13966">
    <property type="entry name" value="zf-RVT"/>
    <property type="match status" value="1"/>
</dbReference>
<gene>
    <name evidence="2" type="ORF">Salat_1886800</name>
</gene>
<reference evidence="2" key="2">
    <citation type="journal article" date="2024" name="Plant">
        <title>Genomic evolution and insights into agronomic trait innovations of Sesamum species.</title>
        <authorList>
            <person name="Miao H."/>
            <person name="Wang L."/>
            <person name="Qu L."/>
            <person name="Liu H."/>
            <person name="Sun Y."/>
            <person name="Le M."/>
            <person name="Wang Q."/>
            <person name="Wei S."/>
            <person name="Zheng Y."/>
            <person name="Lin W."/>
            <person name="Duan Y."/>
            <person name="Cao H."/>
            <person name="Xiong S."/>
            <person name="Wang X."/>
            <person name="Wei L."/>
            <person name="Li C."/>
            <person name="Ma Q."/>
            <person name="Ju M."/>
            <person name="Zhao R."/>
            <person name="Li G."/>
            <person name="Mu C."/>
            <person name="Tian Q."/>
            <person name="Mei H."/>
            <person name="Zhang T."/>
            <person name="Gao T."/>
            <person name="Zhang H."/>
        </authorList>
    </citation>
    <scope>NUCLEOTIDE SEQUENCE</scope>
    <source>
        <strain evidence="2">3651</strain>
    </source>
</reference>
<proteinExistence type="predicted"/>
<protein>
    <recommendedName>
        <fullName evidence="1">Reverse transcriptase zinc-binding domain-containing protein</fullName>
    </recommendedName>
</protein>
<name>A0AAE1Y492_9LAMI</name>
<dbReference type="EMBL" id="JACGWO010000007">
    <property type="protein sequence ID" value="KAK4423042.1"/>
    <property type="molecule type" value="Genomic_DNA"/>
</dbReference>
<sequence>MQQDWADPHVPRLVWELTRNGKFLVKTAYQLVVDTEEQRVASSSMSWPVKDGESIAFWRKLWSIQVPPRVKVMAWRFYFEAVPTLSNLSRRNAGVLAGCVWCGAGSKSLIHILEKCEFTRVVWALSNIPWRVLGTWSEGVATWIARLSFNMNKEEFEWFLAICWALWHSRNKLVMEGKSSSPLRVIQHASQFLNQYK</sequence>
<dbReference type="InterPro" id="IPR026960">
    <property type="entry name" value="RVT-Znf"/>
</dbReference>
<evidence type="ECO:0000259" key="1">
    <source>
        <dbReference type="Pfam" id="PF13966"/>
    </source>
</evidence>
<evidence type="ECO:0000313" key="2">
    <source>
        <dbReference type="EMBL" id="KAK4423042.1"/>
    </source>
</evidence>
<comment type="caution">
    <text evidence="2">The sequence shown here is derived from an EMBL/GenBank/DDBJ whole genome shotgun (WGS) entry which is preliminary data.</text>
</comment>
<accession>A0AAE1Y492</accession>
<evidence type="ECO:0000313" key="3">
    <source>
        <dbReference type="Proteomes" id="UP001293254"/>
    </source>
</evidence>
<dbReference type="Proteomes" id="UP001293254">
    <property type="component" value="Unassembled WGS sequence"/>
</dbReference>
<dbReference type="AlphaFoldDB" id="A0AAE1Y492"/>
<organism evidence="2 3">
    <name type="scientific">Sesamum alatum</name>
    <dbReference type="NCBI Taxonomy" id="300844"/>
    <lineage>
        <taxon>Eukaryota</taxon>
        <taxon>Viridiplantae</taxon>
        <taxon>Streptophyta</taxon>
        <taxon>Embryophyta</taxon>
        <taxon>Tracheophyta</taxon>
        <taxon>Spermatophyta</taxon>
        <taxon>Magnoliopsida</taxon>
        <taxon>eudicotyledons</taxon>
        <taxon>Gunneridae</taxon>
        <taxon>Pentapetalae</taxon>
        <taxon>asterids</taxon>
        <taxon>lamiids</taxon>
        <taxon>Lamiales</taxon>
        <taxon>Pedaliaceae</taxon>
        <taxon>Sesamum</taxon>
    </lineage>
</organism>
<feature type="domain" description="Reverse transcriptase zinc-binding" evidence="1">
    <location>
        <begin position="51"/>
        <end position="123"/>
    </location>
</feature>